<gene>
    <name evidence="9" type="primary">btuB_41</name>
    <name evidence="9" type="ORF">SDC9_35466</name>
</gene>
<dbReference type="GO" id="GO:0015344">
    <property type="term" value="F:siderophore uptake transmembrane transporter activity"/>
    <property type="evidence" value="ECO:0007669"/>
    <property type="project" value="TreeGrafter"/>
</dbReference>
<keyword evidence="2" id="KW-0813">Transport</keyword>
<dbReference type="PANTHER" id="PTHR30069:SF29">
    <property type="entry name" value="HEMOGLOBIN AND HEMOGLOBIN-HAPTOGLOBIN-BINDING PROTEIN 1-RELATED"/>
    <property type="match status" value="1"/>
</dbReference>
<evidence type="ECO:0000256" key="2">
    <source>
        <dbReference type="ARBA" id="ARBA00022448"/>
    </source>
</evidence>
<dbReference type="PROSITE" id="PS52016">
    <property type="entry name" value="TONB_DEPENDENT_REC_3"/>
    <property type="match status" value="1"/>
</dbReference>
<dbReference type="Pfam" id="PF07715">
    <property type="entry name" value="Plug"/>
    <property type="match status" value="1"/>
</dbReference>
<reference evidence="9" key="1">
    <citation type="submission" date="2019-08" db="EMBL/GenBank/DDBJ databases">
        <authorList>
            <person name="Kucharzyk K."/>
            <person name="Murdoch R.W."/>
            <person name="Higgins S."/>
            <person name="Loffler F."/>
        </authorList>
    </citation>
    <scope>NUCLEOTIDE SEQUENCE</scope>
</reference>
<dbReference type="InterPro" id="IPR039426">
    <property type="entry name" value="TonB-dep_rcpt-like"/>
</dbReference>
<dbReference type="Gene3D" id="2.170.130.10">
    <property type="entry name" value="TonB-dependent receptor, plug domain"/>
    <property type="match status" value="1"/>
</dbReference>
<dbReference type="InterPro" id="IPR036942">
    <property type="entry name" value="Beta-barrel_TonB_sf"/>
</dbReference>
<comment type="caution">
    <text evidence="9">The sequence shown here is derived from an EMBL/GenBank/DDBJ whole genome shotgun (WGS) entry which is preliminary data.</text>
</comment>
<dbReference type="GO" id="GO:0044718">
    <property type="term" value="P:siderophore transmembrane transport"/>
    <property type="evidence" value="ECO:0007669"/>
    <property type="project" value="TreeGrafter"/>
</dbReference>
<comment type="subcellular location">
    <subcellularLocation>
        <location evidence="1">Cell outer membrane</location>
        <topology evidence="1">Multi-pass membrane protein</topology>
    </subcellularLocation>
</comment>
<keyword evidence="3 7" id="KW-0812">Transmembrane</keyword>
<keyword evidence="6" id="KW-0998">Cell outer membrane</keyword>
<evidence type="ECO:0000256" key="7">
    <source>
        <dbReference type="SAM" id="Phobius"/>
    </source>
</evidence>
<accession>A0A644VDT6</accession>
<organism evidence="9">
    <name type="scientific">bioreactor metagenome</name>
    <dbReference type="NCBI Taxonomy" id="1076179"/>
    <lineage>
        <taxon>unclassified sequences</taxon>
        <taxon>metagenomes</taxon>
        <taxon>ecological metagenomes</taxon>
    </lineage>
</organism>
<proteinExistence type="predicted"/>
<evidence type="ECO:0000256" key="1">
    <source>
        <dbReference type="ARBA" id="ARBA00004571"/>
    </source>
</evidence>
<dbReference type="InterPro" id="IPR012910">
    <property type="entry name" value="Plug_dom"/>
</dbReference>
<evidence type="ECO:0000256" key="4">
    <source>
        <dbReference type="ARBA" id="ARBA00022729"/>
    </source>
</evidence>
<keyword evidence="7" id="KW-1133">Transmembrane helix</keyword>
<sequence length="707" mass="78192">MAFQLQGIPCNPGTVPAAVKLSPSIWGFLQSATAIRWEGEDAKAESEDLQGQNIFNRTFGKKRAMKNYFSLFVFICVVAVHLFVPVSSLFAQQRDTAKANRLDSVMVTAFKKQGPADLKRFSPGTNIISYSEEAVKKMQSATLADFIKANNAAYIKEYGRGMNAFLSIRGTSSSHTTIDWNGQNMSLPTMGQADLSHIPLYFFDEMDIHIGGGSALYGDGSIGGTVKLKTGAKWRGGHSGNIALSAGSYGSLFTGATYRYSGKIFESRSSVLFNKSRNNYTFENNTKPGRPVERLNNAAISNWGVIQEFYVKAGLLGTFNTSVMYLDFDREIQPSVSLNDRPETHNSIYDNNLKISALLEGSTANLSWRVASSFANDLERYKEDTISANRVMASADLEYKISVFALRGGLSGEYIKPFVKSYIADREESRAGGYLMAKLDGAGLLSASVGARYIYSSSGTLPIMPIVNARLRIPAGGGHSIYIRGSWSGSAKIPSLNDRYWGGNHIYLKSEKSRSLETGINWGWYEGVWSASAFVTAYRSVVNDWIRWLPAGEVWRPRNIPEVLSRGVEAGGEANYSANQIVVSLKGSYAFTDIRTVTPLWAEDPAKGEQLAYQPKNSWRATASSEYSGFTLHISLNYTGKRSTLDIYDILPSYTLTDGGISYKGKLKNNEYVAGLVFKNIFNVSYQNVKFYAMPGFNWLINFQYRF</sequence>
<dbReference type="PANTHER" id="PTHR30069">
    <property type="entry name" value="TONB-DEPENDENT OUTER MEMBRANE RECEPTOR"/>
    <property type="match status" value="1"/>
</dbReference>
<dbReference type="InterPro" id="IPR037066">
    <property type="entry name" value="Plug_dom_sf"/>
</dbReference>
<protein>
    <submittedName>
        <fullName evidence="9">Vitamin B12 transporter BtuB</fullName>
    </submittedName>
</protein>
<evidence type="ECO:0000259" key="8">
    <source>
        <dbReference type="Pfam" id="PF07715"/>
    </source>
</evidence>
<evidence type="ECO:0000256" key="3">
    <source>
        <dbReference type="ARBA" id="ARBA00022692"/>
    </source>
</evidence>
<evidence type="ECO:0000313" key="9">
    <source>
        <dbReference type="EMBL" id="MPL89431.1"/>
    </source>
</evidence>
<feature type="transmembrane region" description="Helical" evidence="7">
    <location>
        <begin position="68"/>
        <end position="91"/>
    </location>
</feature>
<dbReference type="SUPFAM" id="SSF56935">
    <property type="entry name" value="Porins"/>
    <property type="match status" value="1"/>
</dbReference>
<dbReference type="EMBL" id="VSSQ01000280">
    <property type="protein sequence ID" value="MPL89431.1"/>
    <property type="molecule type" value="Genomic_DNA"/>
</dbReference>
<keyword evidence="5 7" id="KW-0472">Membrane</keyword>
<keyword evidence="4" id="KW-0732">Signal</keyword>
<dbReference type="GO" id="GO:0009279">
    <property type="term" value="C:cell outer membrane"/>
    <property type="evidence" value="ECO:0007669"/>
    <property type="project" value="UniProtKB-SubCell"/>
</dbReference>
<feature type="domain" description="TonB-dependent receptor plug" evidence="8">
    <location>
        <begin position="126"/>
        <end position="225"/>
    </location>
</feature>
<dbReference type="AlphaFoldDB" id="A0A644VDT6"/>
<name>A0A644VDT6_9ZZZZ</name>
<evidence type="ECO:0000256" key="5">
    <source>
        <dbReference type="ARBA" id="ARBA00023136"/>
    </source>
</evidence>
<evidence type="ECO:0000256" key="6">
    <source>
        <dbReference type="ARBA" id="ARBA00023237"/>
    </source>
</evidence>
<dbReference type="Gene3D" id="2.40.170.20">
    <property type="entry name" value="TonB-dependent receptor, beta-barrel domain"/>
    <property type="match status" value="1"/>
</dbReference>